<gene>
    <name evidence="2" type="ORF">HUT08_00395</name>
</gene>
<evidence type="ECO:0000313" key="2">
    <source>
        <dbReference type="EMBL" id="QKW48255.1"/>
    </source>
</evidence>
<feature type="region of interest" description="Disordered" evidence="1">
    <location>
        <begin position="118"/>
        <end position="144"/>
    </location>
</feature>
<keyword evidence="3" id="KW-1185">Reference proteome</keyword>
<reference evidence="2 3" key="1">
    <citation type="submission" date="2020-06" db="EMBL/GenBank/DDBJ databases">
        <title>Genome mining for natural products.</title>
        <authorList>
            <person name="Zhang B."/>
            <person name="Shi J."/>
            <person name="Ge H."/>
        </authorList>
    </citation>
    <scope>NUCLEOTIDE SEQUENCE [LARGE SCALE GENOMIC DNA]</scope>
    <source>
        <strain evidence="2 3">NA00687</strain>
    </source>
</reference>
<evidence type="ECO:0000313" key="3">
    <source>
        <dbReference type="Proteomes" id="UP000509303"/>
    </source>
</evidence>
<dbReference type="RefSeq" id="WP_176159952.1">
    <property type="nucleotide sequence ID" value="NZ_CP054929.1"/>
</dbReference>
<dbReference type="AlphaFoldDB" id="A0A7H8N196"/>
<proteinExistence type="predicted"/>
<name>A0A7H8N196_9ACTN</name>
<feature type="compositionally biased region" description="Acidic residues" evidence="1">
    <location>
        <begin position="123"/>
        <end position="136"/>
    </location>
</feature>
<protein>
    <submittedName>
        <fullName evidence="2">Uncharacterized protein</fullName>
    </submittedName>
</protein>
<dbReference type="Proteomes" id="UP000509303">
    <property type="component" value="Chromosome"/>
</dbReference>
<evidence type="ECO:0000256" key="1">
    <source>
        <dbReference type="SAM" id="MobiDB-lite"/>
    </source>
</evidence>
<sequence length="746" mass="81871">MTYGSLTPEVPLGPFAASPIRVWSAPGKASKLHATEHCSRIRAGRVTPSELPLRAVVERMCPQCARYGPWARPGTGVGLFLGALTGLGLLHELGSYGEADEDTFTDDEVKQAAVLLLQAPQDDREDPDADEEEEDDWRARREAQQVRDSVVGQWRSAAASLHRAHRLLALFPWLKPWADAGMRLKADHVALLQQQAGQLLSREALTAAADVAALGTPALPAEDPAFALLGAPTVVAEELTSLWRRWSCQAADSWEHPREHDHLAYDLVRAISSRRKGREAALERAQELVAAWTLALRAGAAGEQDERMLLVRLPEQGLDDPLGRDEVFLGRLSEWELGVLACWATNADWEGLTVTLRVPEPVAARLLSQPSALSCLTPEQAVAAQDAAPRAPVEAVRPGVFDDTPVSERRAVTTGDLRALRTISREVDQLYLVLSVEAGPEVLPLPVLEARVARGGRYVVVAAAGDLPDALVAARREELTTDAVAGDDPVWTPRIHQSSHPDFGRSLGAAEGERLVVRLARGRSRPDAALRCLLLARGVADLRDLGNRYDASGERRDPVPFPVWDGLLAMEQLDLRPFRPVREDGAQRGGSGLPLGILASVQLYTTDAAGQFEGRAHSPDCQHQSRDRGLSRYYDLVTVEQMLDAERFDPCSKCGGYATRRLSTTQVDYYRAAHQVHDLAQQVRWVLAHPDLGTDSASLLAELKQRDAATSPDTWFDADNEERQWNRFIRRLLQQLQATVAHPRPS</sequence>
<accession>A0A7H8N196</accession>
<dbReference type="EMBL" id="CP054929">
    <property type="protein sequence ID" value="QKW48255.1"/>
    <property type="molecule type" value="Genomic_DNA"/>
</dbReference>
<organism evidence="2 3">
    <name type="scientific">Streptomyces buecherae</name>
    <dbReference type="NCBI Taxonomy" id="2763006"/>
    <lineage>
        <taxon>Bacteria</taxon>
        <taxon>Bacillati</taxon>
        <taxon>Actinomycetota</taxon>
        <taxon>Actinomycetes</taxon>
        <taxon>Kitasatosporales</taxon>
        <taxon>Streptomycetaceae</taxon>
        <taxon>Streptomyces</taxon>
    </lineage>
</organism>